<proteinExistence type="predicted"/>
<dbReference type="Proteomes" id="UP001580928">
    <property type="component" value="Unassembled WGS sequence"/>
</dbReference>
<accession>A0ABV5CCQ1</accession>
<evidence type="ECO:0000313" key="1">
    <source>
        <dbReference type="EMBL" id="MFB5945310.1"/>
    </source>
</evidence>
<dbReference type="EMBL" id="JBBVGT010000002">
    <property type="protein sequence ID" value="MFB5945310.1"/>
    <property type="molecule type" value="Genomic_DNA"/>
</dbReference>
<gene>
    <name evidence="1" type="ORF">WKR92_05670</name>
</gene>
<reference evidence="1 2" key="1">
    <citation type="submission" date="2024-04" db="EMBL/GenBank/DDBJ databases">
        <title>Albibacterium profundi sp. nov., isolated from sediment of the Challenger Deep of Mariana Trench.</title>
        <authorList>
            <person name="Wang Y."/>
        </authorList>
    </citation>
    <scope>NUCLEOTIDE SEQUENCE [LARGE SCALE GENOMIC DNA]</scope>
    <source>
        <strain evidence="1 2">RHL897</strain>
    </source>
</reference>
<dbReference type="PROSITE" id="PS51257">
    <property type="entry name" value="PROKAR_LIPOPROTEIN"/>
    <property type="match status" value="1"/>
</dbReference>
<protein>
    <submittedName>
        <fullName evidence="1">DUF4270 family protein</fullName>
    </submittedName>
</protein>
<name>A0ABV5CCQ1_9SPHI</name>
<keyword evidence="2" id="KW-1185">Reference proteome</keyword>
<comment type="caution">
    <text evidence="1">The sequence shown here is derived from an EMBL/GenBank/DDBJ whole genome shotgun (WGS) entry which is preliminary data.</text>
</comment>
<evidence type="ECO:0000313" key="2">
    <source>
        <dbReference type="Proteomes" id="UP001580928"/>
    </source>
</evidence>
<organism evidence="1 2">
    <name type="scientific">Albibacterium profundi</name>
    <dbReference type="NCBI Taxonomy" id="3134906"/>
    <lineage>
        <taxon>Bacteria</taxon>
        <taxon>Pseudomonadati</taxon>
        <taxon>Bacteroidota</taxon>
        <taxon>Sphingobacteriia</taxon>
        <taxon>Sphingobacteriales</taxon>
        <taxon>Sphingobacteriaceae</taxon>
        <taxon>Albibacterium</taxon>
    </lineage>
</organism>
<dbReference type="RefSeq" id="WP_375556851.1">
    <property type="nucleotide sequence ID" value="NZ_JBBVGT010000002.1"/>
</dbReference>
<sequence>MKYYFRDLLTLLISLFILGGCDNPSKVGLDVDPGDQIQGSLIDTLAIEASTVKLDSVFTKGLAQLPLGYLNDPIIGESSASIQFALQNLSKGDSRIPLDATIDSAVMIINYGKDFFGDSLNSSTTIEVKQLSNPYEVGKNYPTNATWEVDPIIWGSKTIDKFAYTDSIDVNSVIDGKDTTVTVVPQLRVRLENEKIAELFDGNIDSAIFNDHEFYHSRVRGFQMSINKESQQGIGGIVHLAISSEGGNGLMVYYKTPDTTLQKSKFYTISPTNAAASVNHIYTAEVQEQLDNPDNSYETVYTQGIGGLRVKLSLPTISSLQDRGLIINKAELVIFTDEETAGSAFNKQAPRLTLYREDIANQRTPIPDGDTRDQIRDPRSFGLAFGGTYNSEKKQYSFILTSFIQDILLGKISNSEFYIEPAANIYADVVPYQANIYSASRAILGTHENPNYKMKLNIYYTKTID</sequence>
<dbReference type="InterPro" id="IPR025366">
    <property type="entry name" value="DUF4270"/>
</dbReference>
<dbReference type="Pfam" id="PF14092">
    <property type="entry name" value="DUF4270"/>
    <property type="match status" value="1"/>
</dbReference>